<dbReference type="InterPro" id="IPR027275">
    <property type="entry name" value="PRC-brl_dom"/>
</dbReference>
<evidence type="ECO:0000259" key="1">
    <source>
        <dbReference type="Pfam" id="PF05239"/>
    </source>
</evidence>
<reference evidence="2" key="1">
    <citation type="journal article" date="2021" name="PeerJ">
        <title>Extensive microbial diversity within the chicken gut microbiome revealed by metagenomics and culture.</title>
        <authorList>
            <person name="Gilroy R."/>
            <person name="Ravi A."/>
            <person name="Getino M."/>
            <person name="Pursley I."/>
            <person name="Horton D.L."/>
            <person name="Alikhan N.F."/>
            <person name="Baker D."/>
            <person name="Gharbi K."/>
            <person name="Hall N."/>
            <person name="Watson M."/>
            <person name="Adriaenssens E.M."/>
            <person name="Foster-Nyarko E."/>
            <person name="Jarju S."/>
            <person name="Secka A."/>
            <person name="Antonio M."/>
            <person name="Oren A."/>
            <person name="Chaudhuri R.R."/>
            <person name="La Ragione R."/>
            <person name="Hildebrand F."/>
            <person name="Pallen M.J."/>
        </authorList>
    </citation>
    <scope>NUCLEOTIDE SEQUENCE</scope>
    <source>
        <strain evidence="2">ChiSxjej3B15-24422</strain>
    </source>
</reference>
<dbReference type="PANTHER" id="PTHR40061:SF1">
    <property type="entry name" value="SPORULATION PROTEIN YLMC-RELATED"/>
    <property type="match status" value="1"/>
</dbReference>
<dbReference type="NCBIfam" id="TIGR02888">
    <property type="entry name" value="spore_YlmC_YmxH"/>
    <property type="match status" value="1"/>
</dbReference>
<protein>
    <submittedName>
        <fullName evidence="2">YlmC/YmxH family sporulation protein</fullName>
    </submittedName>
</protein>
<sequence>MLFSELKCKDVINLRDCRKLGHIADFEFDECTGCICRVIVPGSAKWKSLFGCDEGREICYKDIKRIGPDIIIVDLPEC</sequence>
<dbReference type="InterPro" id="IPR014238">
    <property type="entry name" value="Spore_YlmC/YmxH"/>
</dbReference>
<dbReference type="PANTHER" id="PTHR40061">
    <property type="entry name" value="SPORULATION PROTEIN YLMC-RELATED"/>
    <property type="match status" value="1"/>
</dbReference>
<name>A0A9D2C7N6_9FIRM</name>
<dbReference type="EMBL" id="DXDD01000131">
    <property type="protein sequence ID" value="HIY61119.1"/>
    <property type="molecule type" value="Genomic_DNA"/>
</dbReference>
<organism evidence="2 3">
    <name type="scientific">Candidatus Eisenbergiella pullistercoris</name>
    <dbReference type="NCBI Taxonomy" id="2838555"/>
    <lineage>
        <taxon>Bacteria</taxon>
        <taxon>Bacillati</taxon>
        <taxon>Bacillota</taxon>
        <taxon>Clostridia</taxon>
        <taxon>Lachnospirales</taxon>
        <taxon>Lachnospiraceae</taxon>
        <taxon>Eisenbergiella</taxon>
    </lineage>
</organism>
<accession>A0A9D2C7N6</accession>
<dbReference type="AlphaFoldDB" id="A0A9D2C7N6"/>
<dbReference type="InterPro" id="IPR011033">
    <property type="entry name" value="PRC_barrel-like_sf"/>
</dbReference>
<evidence type="ECO:0000313" key="3">
    <source>
        <dbReference type="Proteomes" id="UP000824007"/>
    </source>
</evidence>
<feature type="domain" description="PRC-barrel" evidence="1">
    <location>
        <begin position="3"/>
        <end position="76"/>
    </location>
</feature>
<dbReference type="Proteomes" id="UP000824007">
    <property type="component" value="Unassembled WGS sequence"/>
</dbReference>
<evidence type="ECO:0000313" key="2">
    <source>
        <dbReference type="EMBL" id="HIY61119.1"/>
    </source>
</evidence>
<dbReference type="Gene3D" id="2.30.30.240">
    <property type="entry name" value="PRC-barrel domain"/>
    <property type="match status" value="1"/>
</dbReference>
<reference evidence="2" key="2">
    <citation type="submission" date="2021-04" db="EMBL/GenBank/DDBJ databases">
        <authorList>
            <person name="Gilroy R."/>
        </authorList>
    </citation>
    <scope>NUCLEOTIDE SEQUENCE</scope>
    <source>
        <strain evidence="2">ChiSxjej3B15-24422</strain>
    </source>
</reference>
<gene>
    <name evidence="2" type="ORF">H9831_10660</name>
</gene>
<comment type="caution">
    <text evidence="2">The sequence shown here is derived from an EMBL/GenBank/DDBJ whole genome shotgun (WGS) entry which is preliminary data.</text>
</comment>
<proteinExistence type="predicted"/>
<dbReference type="Pfam" id="PF05239">
    <property type="entry name" value="PRC"/>
    <property type="match status" value="1"/>
</dbReference>
<dbReference type="SUPFAM" id="SSF50346">
    <property type="entry name" value="PRC-barrel domain"/>
    <property type="match status" value="1"/>
</dbReference>